<sequence>MNNCLGVVDSIETHVSGTFPKNIVIEILSRLPAKSLMQFKSVSKYWLSLIEHDQHLIDLHFNRSISRPNLLYINPLPQKGIFHSTLDFMFSESKSLQQSISCAEIVEGRGGDEQVEALVSEVRITDDKWFRYDQVLEPVNGLVCFLDRKTHAIRVYNASTREATPWVKSTLLAEENDKLANINRNKEIKCHSNPIYKFGFDPEKREHKVFCFWRLVAKSRVCKKSSKEQPDYESWEALTVGRDTKWRRINAVPNENNQIKIKQALPPGSSFRRQVYAYGTIYWSNKEDYWDLSRRSNPDEPAVIVAFDVGSEKYRVIPIPEFILDEPRHETFKPPIGMLVLGAHIALLYRMEPFVLKLWMLDDRPDKKLENCRGSTSNWSSETITLPFCCEKGVGGFGIAGSTDKILFECRGCKDPVSFTSLYSYDRRKKTCKKIEMDGVSSFNRSSGRSLLTTYTESLFPVQPLNKTIASDVSFVSPSLEVM</sequence>
<evidence type="ECO:0000313" key="2">
    <source>
        <dbReference type="EMBL" id="MCL7032509.1"/>
    </source>
</evidence>
<reference evidence="2" key="1">
    <citation type="submission" date="2022-03" db="EMBL/GenBank/DDBJ databases">
        <title>A functionally conserved STORR gene fusion in Papaver species that diverged 16.8 million years ago.</title>
        <authorList>
            <person name="Catania T."/>
        </authorList>
    </citation>
    <scope>NUCLEOTIDE SEQUENCE</scope>
    <source>
        <strain evidence="2">S-191538</strain>
    </source>
</reference>
<dbReference type="SMART" id="SM00256">
    <property type="entry name" value="FBOX"/>
    <property type="match status" value="1"/>
</dbReference>
<organism evidence="2 3">
    <name type="scientific">Papaver nudicaule</name>
    <name type="common">Iceland poppy</name>
    <dbReference type="NCBI Taxonomy" id="74823"/>
    <lineage>
        <taxon>Eukaryota</taxon>
        <taxon>Viridiplantae</taxon>
        <taxon>Streptophyta</taxon>
        <taxon>Embryophyta</taxon>
        <taxon>Tracheophyta</taxon>
        <taxon>Spermatophyta</taxon>
        <taxon>Magnoliopsida</taxon>
        <taxon>Ranunculales</taxon>
        <taxon>Papaveraceae</taxon>
        <taxon>Papaveroideae</taxon>
        <taxon>Papaver</taxon>
    </lineage>
</organism>
<dbReference type="EMBL" id="JAJJMA010124301">
    <property type="protein sequence ID" value="MCL7032509.1"/>
    <property type="molecule type" value="Genomic_DNA"/>
</dbReference>
<protein>
    <recommendedName>
        <fullName evidence="1">F-box domain-containing protein</fullName>
    </recommendedName>
</protein>
<name>A0AA41V685_PAPNU</name>
<feature type="domain" description="F-box" evidence="1">
    <location>
        <begin position="13"/>
        <end position="59"/>
    </location>
</feature>
<dbReference type="Proteomes" id="UP001177140">
    <property type="component" value="Unassembled WGS sequence"/>
</dbReference>
<dbReference type="AlphaFoldDB" id="A0AA41V685"/>
<dbReference type="InterPro" id="IPR013187">
    <property type="entry name" value="F-box-assoc_dom_typ3"/>
</dbReference>
<dbReference type="InterPro" id="IPR036047">
    <property type="entry name" value="F-box-like_dom_sf"/>
</dbReference>
<dbReference type="NCBIfam" id="TIGR01640">
    <property type="entry name" value="F_box_assoc_1"/>
    <property type="match status" value="1"/>
</dbReference>
<dbReference type="SUPFAM" id="SSF81383">
    <property type="entry name" value="F-box domain"/>
    <property type="match status" value="1"/>
</dbReference>
<dbReference type="CDD" id="cd22157">
    <property type="entry name" value="F-box_AtFBW1-like"/>
    <property type="match status" value="1"/>
</dbReference>
<dbReference type="Pfam" id="PF00646">
    <property type="entry name" value="F-box"/>
    <property type="match status" value="1"/>
</dbReference>
<evidence type="ECO:0000259" key="1">
    <source>
        <dbReference type="PROSITE" id="PS50181"/>
    </source>
</evidence>
<gene>
    <name evidence="2" type="ORF">MKW94_008056</name>
</gene>
<proteinExistence type="predicted"/>
<dbReference type="Pfam" id="PF08268">
    <property type="entry name" value="FBA_3"/>
    <property type="match status" value="1"/>
</dbReference>
<dbReference type="PANTHER" id="PTHR31111">
    <property type="entry name" value="BNAA05G37150D PROTEIN-RELATED"/>
    <property type="match status" value="1"/>
</dbReference>
<dbReference type="Gene3D" id="1.20.1280.50">
    <property type="match status" value="1"/>
</dbReference>
<dbReference type="InterPro" id="IPR017451">
    <property type="entry name" value="F-box-assoc_interact_dom"/>
</dbReference>
<evidence type="ECO:0000313" key="3">
    <source>
        <dbReference type="Proteomes" id="UP001177140"/>
    </source>
</evidence>
<dbReference type="InterPro" id="IPR001810">
    <property type="entry name" value="F-box_dom"/>
</dbReference>
<accession>A0AA41V685</accession>
<dbReference type="PROSITE" id="PS50181">
    <property type="entry name" value="FBOX"/>
    <property type="match status" value="1"/>
</dbReference>
<dbReference type="PANTHER" id="PTHR31111:SF138">
    <property type="entry name" value="F-BOX ASSOCIATED DOMAIN-CONTAINING PROTEIN"/>
    <property type="match status" value="1"/>
</dbReference>
<keyword evidence="3" id="KW-1185">Reference proteome</keyword>
<comment type="caution">
    <text evidence="2">The sequence shown here is derived from an EMBL/GenBank/DDBJ whole genome shotgun (WGS) entry which is preliminary data.</text>
</comment>